<dbReference type="GeneID" id="115631596"/>
<dbReference type="PANTHER" id="PTHR46007:SF8">
    <property type="entry name" value="C2H2-TYPE DOMAIN-CONTAINING PROTEIN"/>
    <property type="match status" value="1"/>
</dbReference>
<evidence type="ECO:0000313" key="3">
    <source>
        <dbReference type="RefSeq" id="XP_030384256.1"/>
    </source>
</evidence>
<accession>A0A6J2U6U3</accession>
<dbReference type="GO" id="GO:0045944">
    <property type="term" value="P:positive regulation of transcription by RNA polymerase II"/>
    <property type="evidence" value="ECO:0007669"/>
    <property type="project" value="TreeGrafter"/>
</dbReference>
<gene>
    <name evidence="3" type="primary">LOC115631596</name>
</gene>
<dbReference type="RefSeq" id="XP_030384256.1">
    <property type="nucleotide sequence ID" value="XM_030528396.1"/>
</dbReference>
<keyword evidence="2" id="KW-1185">Reference proteome</keyword>
<dbReference type="OrthoDB" id="10255963at2759"/>
<dbReference type="InterPro" id="IPR051647">
    <property type="entry name" value="Mediator_comp_sub12"/>
</dbReference>
<protein>
    <submittedName>
        <fullName evidence="3">Lateral signaling target protein 2 homolog</fullName>
    </submittedName>
</protein>
<feature type="region of interest" description="Disordered" evidence="1">
    <location>
        <begin position="417"/>
        <end position="458"/>
    </location>
</feature>
<dbReference type="GO" id="GO:0016592">
    <property type="term" value="C:mediator complex"/>
    <property type="evidence" value="ECO:0007669"/>
    <property type="project" value="TreeGrafter"/>
</dbReference>
<dbReference type="AlphaFoldDB" id="A0A6J2U6U3"/>
<proteinExistence type="predicted"/>
<dbReference type="GO" id="GO:0003713">
    <property type="term" value="F:transcription coactivator activity"/>
    <property type="evidence" value="ECO:0007669"/>
    <property type="project" value="TreeGrafter"/>
</dbReference>
<evidence type="ECO:0000313" key="2">
    <source>
        <dbReference type="Proteomes" id="UP000504634"/>
    </source>
</evidence>
<feature type="compositionally biased region" description="Low complexity" evidence="1">
    <location>
        <begin position="442"/>
        <end position="451"/>
    </location>
</feature>
<feature type="compositionally biased region" description="Basic residues" evidence="1">
    <location>
        <begin position="193"/>
        <end position="209"/>
    </location>
</feature>
<organism evidence="2 3">
    <name type="scientific">Drosophila lebanonensis</name>
    <name type="common">Fruit fly</name>
    <name type="synonym">Scaptodrosophila lebanonensis</name>
    <dbReference type="NCBI Taxonomy" id="7225"/>
    <lineage>
        <taxon>Eukaryota</taxon>
        <taxon>Metazoa</taxon>
        <taxon>Ecdysozoa</taxon>
        <taxon>Arthropoda</taxon>
        <taxon>Hexapoda</taxon>
        <taxon>Insecta</taxon>
        <taxon>Pterygota</taxon>
        <taxon>Neoptera</taxon>
        <taxon>Endopterygota</taxon>
        <taxon>Diptera</taxon>
        <taxon>Brachycera</taxon>
        <taxon>Muscomorpha</taxon>
        <taxon>Ephydroidea</taxon>
        <taxon>Drosophilidae</taxon>
        <taxon>Scaptodrosophila</taxon>
    </lineage>
</organism>
<feature type="compositionally biased region" description="Polar residues" evidence="1">
    <location>
        <begin position="427"/>
        <end position="437"/>
    </location>
</feature>
<feature type="region of interest" description="Disordered" evidence="1">
    <location>
        <begin position="185"/>
        <end position="216"/>
    </location>
</feature>
<name>A0A6J2U6U3_DROLE</name>
<evidence type="ECO:0000256" key="1">
    <source>
        <dbReference type="SAM" id="MobiDB-lite"/>
    </source>
</evidence>
<feature type="region of interest" description="Disordered" evidence="1">
    <location>
        <begin position="381"/>
        <end position="402"/>
    </location>
</feature>
<feature type="compositionally biased region" description="Low complexity" evidence="1">
    <location>
        <begin position="381"/>
        <end position="392"/>
    </location>
</feature>
<sequence>MQPPTPPTLCSATLQQRLAMAYPELMPQQQQQQQQDVRKINNLTHTGRSAAVAVSTPLTLQAPNTKATTTALTARSSKMSRGEYQALSLSLEDNNAEQDVEDATIFERHADNDDEDDNQMKRNDVHYLLKQLNSFSDIEEIEIVDMKQRQQRHRDSDTKTIKRTMKAATVAATAAAAAAVAVAVAAPQQPPPHHAHAHGHGHSHVHAHSHSPTTSSLVLLAGGGSPTSTHSHKGGGGCLRRYASLHQQQQHQHLQQQLLHATDSSAASSARLQFDDYIFESCHYLETNYFAATYRTAMVESCSHEFRPSTTTPTTTTTRSDTFELHEVEPPSVICKAGAPGPIPTPTPTHRIKSPPPQYFQMQTRMTSSGVQTELTAESLAQLSHSQSSSSSSGGGATRAPPFFRCCYTPIDRWRERRLVAKKQQRSEAPTSSSTQNPQPPQHQQQPQQPHKNGGHAV</sequence>
<dbReference type="PANTHER" id="PTHR46007">
    <property type="entry name" value="MEDIATOR OF RNA POLYMERASE II TRANSCRIPTION SUBUNIT 12"/>
    <property type="match status" value="1"/>
</dbReference>
<dbReference type="Proteomes" id="UP000504634">
    <property type="component" value="Unplaced"/>
</dbReference>
<reference evidence="3" key="1">
    <citation type="submission" date="2025-08" db="UniProtKB">
        <authorList>
            <consortium name="RefSeq"/>
        </authorList>
    </citation>
    <scope>IDENTIFICATION</scope>
    <source>
        <strain evidence="3">11010-0011.00</strain>
        <tissue evidence="3">Whole body</tissue>
    </source>
</reference>